<evidence type="ECO:0000313" key="3">
    <source>
        <dbReference type="Proteomes" id="UP001341281"/>
    </source>
</evidence>
<gene>
    <name evidence="2" type="ORF">U9M48_012662</name>
</gene>
<feature type="region of interest" description="Disordered" evidence="1">
    <location>
        <begin position="56"/>
        <end position="95"/>
    </location>
</feature>
<evidence type="ECO:0000313" key="2">
    <source>
        <dbReference type="EMBL" id="WVZ62976.1"/>
    </source>
</evidence>
<reference evidence="2 3" key="1">
    <citation type="submission" date="2024-02" db="EMBL/GenBank/DDBJ databases">
        <title>High-quality chromosome-scale genome assembly of Pensacola bahiagrass (Paspalum notatum Flugge var. saurae).</title>
        <authorList>
            <person name="Vega J.M."/>
            <person name="Podio M."/>
            <person name="Orjuela J."/>
            <person name="Siena L.A."/>
            <person name="Pessino S.C."/>
            <person name="Combes M.C."/>
            <person name="Mariac C."/>
            <person name="Albertini E."/>
            <person name="Pupilli F."/>
            <person name="Ortiz J.P.A."/>
            <person name="Leblanc O."/>
        </authorList>
    </citation>
    <scope>NUCLEOTIDE SEQUENCE [LARGE SCALE GENOMIC DNA]</scope>
    <source>
        <strain evidence="2">R1</strain>
        <tissue evidence="2">Leaf</tissue>
    </source>
</reference>
<feature type="compositionally biased region" description="Basic and acidic residues" evidence="1">
    <location>
        <begin position="56"/>
        <end position="77"/>
    </location>
</feature>
<organism evidence="2 3">
    <name type="scientific">Paspalum notatum var. saurae</name>
    <dbReference type="NCBI Taxonomy" id="547442"/>
    <lineage>
        <taxon>Eukaryota</taxon>
        <taxon>Viridiplantae</taxon>
        <taxon>Streptophyta</taxon>
        <taxon>Embryophyta</taxon>
        <taxon>Tracheophyta</taxon>
        <taxon>Spermatophyta</taxon>
        <taxon>Magnoliopsida</taxon>
        <taxon>Liliopsida</taxon>
        <taxon>Poales</taxon>
        <taxon>Poaceae</taxon>
        <taxon>PACMAD clade</taxon>
        <taxon>Panicoideae</taxon>
        <taxon>Andropogonodae</taxon>
        <taxon>Paspaleae</taxon>
        <taxon>Paspalinae</taxon>
        <taxon>Paspalum</taxon>
    </lineage>
</organism>
<keyword evidence="3" id="KW-1185">Reference proteome</keyword>
<dbReference type="AlphaFoldDB" id="A0AAQ3WIF3"/>
<dbReference type="EMBL" id="CP144747">
    <property type="protein sequence ID" value="WVZ62976.1"/>
    <property type="molecule type" value="Genomic_DNA"/>
</dbReference>
<dbReference type="Proteomes" id="UP001341281">
    <property type="component" value="Chromosome 03"/>
</dbReference>
<proteinExistence type="predicted"/>
<protein>
    <submittedName>
        <fullName evidence="2">Uncharacterized protein</fullName>
    </submittedName>
</protein>
<name>A0AAQ3WIF3_PASNO</name>
<sequence>MTPLPLCLSSPSVRIFGRLRRANRAADGGRRRHHLPRRRPGFLRPHQIDVSRQLFREPADAEQRHDVVGDRAFDRTSNHSLSKVRQPGVGALTER</sequence>
<accession>A0AAQ3WIF3</accession>
<evidence type="ECO:0000256" key="1">
    <source>
        <dbReference type="SAM" id="MobiDB-lite"/>
    </source>
</evidence>